<evidence type="ECO:0000256" key="5">
    <source>
        <dbReference type="ARBA" id="ARBA00022527"/>
    </source>
</evidence>
<dbReference type="Pfam" id="PF08263">
    <property type="entry name" value="LRRNT_2"/>
    <property type="match status" value="1"/>
</dbReference>
<dbReference type="InterPro" id="IPR013210">
    <property type="entry name" value="LRR_N_plant-typ"/>
</dbReference>
<dbReference type="FunFam" id="3.80.10.10:FF:000233">
    <property type="entry name" value="Leucine-rich repeat receptor-like protein kinase TDR"/>
    <property type="match status" value="1"/>
</dbReference>
<keyword evidence="15 21" id="KW-1133">Transmembrane helix</keyword>
<dbReference type="GO" id="GO:0005886">
    <property type="term" value="C:plasma membrane"/>
    <property type="evidence" value="ECO:0007669"/>
    <property type="project" value="UniProtKB-SubCell"/>
</dbReference>
<dbReference type="Proteomes" id="UP000822688">
    <property type="component" value="Chromosome 5"/>
</dbReference>
<feature type="transmembrane region" description="Helical" evidence="21">
    <location>
        <begin position="719"/>
        <end position="740"/>
    </location>
</feature>
<keyword evidence="9 21" id="KW-0812">Transmembrane</keyword>
<dbReference type="InterPro" id="IPR011009">
    <property type="entry name" value="Kinase-like_dom_sf"/>
</dbReference>
<evidence type="ECO:0000256" key="3">
    <source>
        <dbReference type="ARBA" id="ARBA00012513"/>
    </source>
</evidence>
<evidence type="ECO:0000313" key="25">
    <source>
        <dbReference type="Proteomes" id="UP000822688"/>
    </source>
</evidence>
<proteinExistence type="inferred from homology"/>
<keyword evidence="6" id="KW-0597">Phosphoprotein</keyword>
<evidence type="ECO:0000256" key="11">
    <source>
        <dbReference type="ARBA" id="ARBA00022737"/>
    </source>
</evidence>
<dbReference type="Pfam" id="PF00069">
    <property type="entry name" value="Pkinase"/>
    <property type="match status" value="1"/>
</dbReference>
<comment type="caution">
    <text evidence="24">The sequence shown here is derived from an EMBL/GenBank/DDBJ whole genome shotgun (WGS) entry which is preliminary data.</text>
</comment>
<dbReference type="FunFam" id="3.80.10.10:FF:000041">
    <property type="entry name" value="LRR receptor-like serine/threonine-protein kinase ERECTA"/>
    <property type="match status" value="1"/>
</dbReference>
<comment type="similarity">
    <text evidence="2">Belongs to the protein kinase superfamily. Ser/Thr protein kinase family.</text>
</comment>
<dbReference type="Pfam" id="PF13855">
    <property type="entry name" value="LRR_8"/>
    <property type="match status" value="2"/>
</dbReference>
<dbReference type="SMART" id="SM00369">
    <property type="entry name" value="LRR_TYP"/>
    <property type="match status" value="7"/>
</dbReference>
<dbReference type="InterPro" id="IPR050647">
    <property type="entry name" value="Plant_LRR-RLKs"/>
</dbReference>
<evidence type="ECO:0000256" key="4">
    <source>
        <dbReference type="ARBA" id="ARBA00022475"/>
    </source>
</evidence>
<keyword evidence="25" id="KW-1185">Reference proteome</keyword>
<keyword evidence="10 22" id="KW-0732">Signal</keyword>
<keyword evidence="11" id="KW-0677">Repeat</keyword>
<evidence type="ECO:0000256" key="13">
    <source>
        <dbReference type="ARBA" id="ARBA00022777"/>
    </source>
</evidence>
<accession>A0A8T0I3G3</accession>
<dbReference type="SUPFAM" id="SSF52047">
    <property type="entry name" value="RNI-like"/>
    <property type="match status" value="1"/>
</dbReference>
<organism evidence="24 25">
    <name type="scientific">Ceratodon purpureus</name>
    <name type="common">Fire moss</name>
    <name type="synonym">Dicranum purpureum</name>
    <dbReference type="NCBI Taxonomy" id="3225"/>
    <lineage>
        <taxon>Eukaryota</taxon>
        <taxon>Viridiplantae</taxon>
        <taxon>Streptophyta</taxon>
        <taxon>Embryophyta</taxon>
        <taxon>Bryophyta</taxon>
        <taxon>Bryophytina</taxon>
        <taxon>Bryopsida</taxon>
        <taxon>Dicranidae</taxon>
        <taxon>Pseudoditrichales</taxon>
        <taxon>Ditrichaceae</taxon>
        <taxon>Ceratodon</taxon>
    </lineage>
</organism>
<keyword evidence="7" id="KW-0433">Leucine-rich repeat</keyword>
<evidence type="ECO:0000256" key="7">
    <source>
        <dbReference type="ARBA" id="ARBA00022614"/>
    </source>
</evidence>
<dbReference type="PANTHER" id="PTHR48056:SF44">
    <property type="entry name" value="RECEPTOR PROTEIN KINASE CLAVATA1"/>
    <property type="match status" value="1"/>
</dbReference>
<dbReference type="InterPro" id="IPR017441">
    <property type="entry name" value="Protein_kinase_ATP_BS"/>
</dbReference>
<keyword evidence="8" id="KW-0808">Transferase</keyword>
<dbReference type="Gene3D" id="1.10.510.10">
    <property type="entry name" value="Transferase(Phosphotransferase) domain 1"/>
    <property type="match status" value="1"/>
</dbReference>
<keyword evidence="13" id="KW-0418">Kinase</keyword>
<evidence type="ECO:0000256" key="21">
    <source>
        <dbReference type="SAM" id="Phobius"/>
    </source>
</evidence>
<dbReference type="Gene3D" id="3.80.10.10">
    <property type="entry name" value="Ribonuclease Inhibitor"/>
    <property type="match status" value="4"/>
</dbReference>
<evidence type="ECO:0000256" key="20">
    <source>
        <dbReference type="PROSITE-ProRule" id="PRU10141"/>
    </source>
</evidence>
<keyword evidence="14 20" id="KW-0067">ATP-binding</keyword>
<dbReference type="Pfam" id="PF00560">
    <property type="entry name" value="LRR_1"/>
    <property type="match status" value="3"/>
</dbReference>
<evidence type="ECO:0000256" key="10">
    <source>
        <dbReference type="ARBA" id="ARBA00022729"/>
    </source>
</evidence>
<comment type="subcellular location">
    <subcellularLocation>
        <location evidence="1">Cell membrane</location>
        <topology evidence="1">Single-pass membrane protein</topology>
    </subcellularLocation>
</comment>
<evidence type="ECO:0000256" key="16">
    <source>
        <dbReference type="ARBA" id="ARBA00023136"/>
    </source>
</evidence>
<dbReference type="GO" id="GO:0033612">
    <property type="term" value="F:receptor serine/threonine kinase binding"/>
    <property type="evidence" value="ECO:0007669"/>
    <property type="project" value="TreeGrafter"/>
</dbReference>
<evidence type="ECO:0000313" key="24">
    <source>
        <dbReference type="EMBL" id="KAG0578012.1"/>
    </source>
</evidence>
<evidence type="ECO:0000256" key="6">
    <source>
        <dbReference type="ARBA" id="ARBA00022553"/>
    </source>
</evidence>
<feature type="domain" description="Protein kinase" evidence="23">
    <location>
        <begin position="782"/>
        <end position="1064"/>
    </location>
</feature>
<evidence type="ECO:0000256" key="15">
    <source>
        <dbReference type="ARBA" id="ARBA00022989"/>
    </source>
</evidence>
<evidence type="ECO:0000256" key="12">
    <source>
        <dbReference type="ARBA" id="ARBA00022741"/>
    </source>
</evidence>
<dbReference type="GO" id="GO:0004674">
    <property type="term" value="F:protein serine/threonine kinase activity"/>
    <property type="evidence" value="ECO:0007669"/>
    <property type="project" value="UniProtKB-KW"/>
</dbReference>
<gene>
    <name evidence="24" type="ORF">KC19_5G198200</name>
</gene>
<comment type="catalytic activity">
    <reaction evidence="18">
        <text>L-threonyl-[protein] + ATP = O-phospho-L-threonyl-[protein] + ADP + H(+)</text>
        <dbReference type="Rhea" id="RHEA:46608"/>
        <dbReference type="Rhea" id="RHEA-COMP:11060"/>
        <dbReference type="Rhea" id="RHEA-COMP:11605"/>
        <dbReference type="ChEBI" id="CHEBI:15378"/>
        <dbReference type="ChEBI" id="CHEBI:30013"/>
        <dbReference type="ChEBI" id="CHEBI:30616"/>
        <dbReference type="ChEBI" id="CHEBI:61977"/>
        <dbReference type="ChEBI" id="CHEBI:456216"/>
        <dbReference type="EC" id="2.7.11.1"/>
    </reaction>
</comment>
<dbReference type="GO" id="GO:0005524">
    <property type="term" value="F:ATP binding"/>
    <property type="evidence" value="ECO:0007669"/>
    <property type="project" value="UniProtKB-UniRule"/>
</dbReference>
<evidence type="ECO:0000256" key="1">
    <source>
        <dbReference type="ARBA" id="ARBA00004162"/>
    </source>
</evidence>
<keyword evidence="4" id="KW-1003">Cell membrane</keyword>
<evidence type="ECO:0000256" key="17">
    <source>
        <dbReference type="ARBA" id="ARBA00023180"/>
    </source>
</evidence>
<dbReference type="PROSITE" id="PS50011">
    <property type="entry name" value="PROTEIN_KINASE_DOM"/>
    <property type="match status" value="1"/>
</dbReference>
<protein>
    <recommendedName>
        <fullName evidence="3">non-specific serine/threonine protein kinase</fullName>
        <ecNumber evidence="3">2.7.11.1</ecNumber>
    </recommendedName>
</protein>
<name>A0A8T0I3G3_CERPU</name>
<dbReference type="GO" id="GO:0009791">
    <property type="term" value="P:post-embryonic development"/>
    <property type="evidence" value="ECO:0007669"/>
    <property type="project" value="UniProtKB-ARBA"/>
</dbReference>
<evidence type="ECO:0000256" key="18">
    <source>
        <dbReference type="ARBA" id="ARBA00047899"/>
    </source>
</evidence>
<evidence type="ECO:0000256" key="22">
    <source>
        <dbReference type="SAM" id="SignalP"/>
    </source>
</evidence>
<dbReference type="InterPro" id="IPR008271">
    <property type="entry name" value="Ser/Thr_kinase_AS"/>
</dbReference>
<dbReference type="EC" id="2.7.11.1" evidence="3"/>
<dbReference type="InterPro" id="IPR000719">
    <property type="entry name" value="Prot_kinase_dom"/>
</dbReference>
<reference evidence="24" key="1">
    <citation type="submission" date="2020-06" db="EMBL/GenBank/DDBJ databases">
        <title>WGS assembly of Ceratodon purpureus strain R40.</title>
        <authorList>
            <person name="Carey S.B."/>
            <person name="Jenkins J."/>
            <person name="Shu S."/>
            <person name="Lovell J.T."/>
            <person name="Sreedasyam A."/>
            <person name="Maumus F."/>
            <person name="Tiley G.P."/>
            <person name="Fernandez-Pozo N."/>
            <person name="Barry K."/>
            <person name="Chen C."/>
            <person name="Wang M."/>
            <person name="Lipzen A."/>
            <person name="Daum C."/>
            <person name="Saski C.A."/>
            <person name="Payton A.C."/>
            <person name="Mcbreen J.C."/>
            <person name="Conrad R.E."/>
            <person name="Kollar L.M."/>
            <person name="Olsson S."/>
            <person name="Huttunen S."/>
            <person name="Landis J.B."/>
            <person name="Wickett N.J."/>
            <person name="Johnson M.G."/>
            <person name="Rensing S.A."/>
            <person name="Grimwood J."/>
            <person name="Schmutz J."/>
            <person name="Mcdaniel S.F."/>
        </authorList>
    </citation>
    <scope>NUCLEOTIDE SEQUENCE</scope>
    <source>
        <strain evidence="24">R40</strain>
    </source>
</reference>
<dbReference type="EMBL" id="CM026425">
    <property type="protein sequence ID" value="KAG0578012.1"/>
    <property type="molecule type" value="Genomic_DNA"/>
</dbReference>
<dbReference type="InterPro" id="IPR001611">
    <property type="entry name" value="Leu-rich_rpt"/>
</dbReference>
<keyword evidence="5" id="KW-0723">Serine/threonine-protein kinase</keyword>
<feature type="signal peptide" evidence="22">
    <location>
        <begin position="1"/>
        <end position="32"/>
    </location>
</feature>
<dbReference type="AlphaFoldDB" id="A0A8T0I3G3"/>
<dbReference type="SUPFAM" id="SSF56112">
    <property type="entry name" value="Protein kinase-like (PK-like)"/>
    <property type="match status" value="1"/>
</dbReference>
<dbReference type="PANTHER" id="PTHR48056">
    <property type="entry name" value="LRR RECEPTOR-LIKE SERINE/THREONINE-PROTEIN KINASE-RELATED"/>
    <property type="match status" value="1"/>
</dbReference>
<dbReference type="PROSITE" id="PS00107">
    <property type="entry name" value="PROTEIN_KINASE_ATP"/>
    <property type="match status" value="1"/>
</dbReference>
<dbReference type="SMART" id="SM00220">
    <property type="entry name" value="S_TKc"/>
    <property type="match status" value="1"/>
</dbReference>
<keyword evidence="17" id="KW-0325">Glycoprotein</keyword>
<dbReference type="SUPFAM" id="SSF52058">
    <property type="entry name" value="L domain-like"/>
    <property type="match status" value="1"/>
</dbReference>
<dbReference type="Gene3D" id="3.30.200.20">
    <property type="entry name" value="Phosphorylase Kinase, domain 1"/>
    <property type="match status" value="1"/>
</dbReference>
<keyword evidence="12 20" id="KW-0547">Nucleotide-binding</keyword>
<dbReference type="InterPro" id="IPR003591">
    <property type="entry name" value="Leu-rich_rpt_typical-subtyp"/>
</dbReference>
<evidence type="ECO:0000259" key="23">
    <source>
        <dbReference type="PROSITE" id="PS50011"/>
    </source>
</evidence>
<comment type="catalytic activity">
    <reaction evidence="19">
        <text>L-seryl-[protein] + ATP = O-phospho-L-seryl-[protein] + ADP + H(+)</text>
        <dbReference type="Rhea" id="RHEA:17989"/>
        <dbReference type="Rhea" id="RHEA-COMP:9863"/>
        <dbReference type="Rhea" id="RHEA-COMP:11604"/>
        <dbReference type="ChEBI" id="CHEBI:15378"/>
        <dbReference type="ChEBI" id="CHEBI:29999"/>
        <dbReference type="ChEBI" id="CHEBI:30616"/>
        <dbReference type="ChEBI" id="CHEBI:83421"/>
        <dbReference type="ChEBI" id="CHEBI:456216"/>
        <dbReference type="EC" id="2.7.11.1"/>
    </reaction>
</comment>
<dbReference type="FunFam" id="1.10.510.10:FF:000417">
    <property type="entry name" value="Leucine-rich repeat receptor-like protein kinase"/>
    <property type="match status" value="1"/>
</dbReference>
<feature type="chain" id="PRO_5035846682" description="non-specific serine/threonine protein kinase" evidence="22">
    <location>
        <begin position="33"/>
        <end position="1094"/>
    </location>
</feature>
<sequence length="1094" mass="120975">MGTVTGVTRIRRVRLLCWLVCLVLMLSRYGLALNEEGRLLLEWKQGLVDEDSVLGDWNPADVTPCTWAGVKCTQGSVSAIDFSFFDTLTGPITSNTFGKFANLTSFDVAYSNLSGNFPTDIVNCSKLVNINISWSWIGGEIPQEISNLKLLQHLDLSYACFNGTMSDTIFEGLQELRSLNLHGNYFTGPVPDSIASLKGLQLLTLSLNLWTGKLPPGILKLQNLRVFWFGDDNLDTMPMLDLASWVNMEELRFHSVRFERGPFPAAVEKMPKLEVLQLSWCNLTGPIPAFLKNLKHLRVINLDNNSLSGIIPDIFEGMSNLVDFSLQINNFTGPLPPTLWQCKKLQILFVYKNGFGGDISGIGNFSDLEKADMSQNNFTGPIPAALGALTRLKQLNLSFNNLSGEVPPGLADSVEIFEIRLNNNQLTDEIPYSLGTKSVLRVVDFSTNRLQGLIPPNLCSGNMLNYLNLMNNNLTGGIPETYGSCTNLDVIMLSNNQLEGPVPEGLWGGPKMTKLQLNDNNLNGSIGRCIGHARLLSLLFMENNRFTGPIPEEIGQTILSKFRAYSNNLSGALPEHMGNLSTVTELSLHANAFSGAIPPTIRLCKQLVQLNLSKNDLQGTIPDELADLPNIANMDLSENDLTGPIPKRFFSLVQLQTLNVAFNNLSGVIPKQQNGQAYVFVNFTGNPYLCVEGSCPYTDVNALNSPSDGSSRITGALKVKLACILSAVALLLFVVSCLCVRRYKRKLRDKDTELSEYTEAEDSWILTSFQTKAYHEFEVTELDEDNLLGSGGSGKVYRAKLMNGELVAVKKLWGVKKDDSTSHDHGFRTEVKTLATIRHRHIVKLLCCCTKRDSNLLVYEYMPNGSLGDLLHGTKAATLTWEMRYKIAMGSAMGLQYLHHDCVPQILHRDIKSNNILLDMDYEAHLADFGIAKVVETAVARDLSTIAGSLGYIAPEYAFSTRVDEKSDIYSFGVVLLELVTGKRAVDSAVFGEGSDLVRWVSDKVQTEEGVYEILDPNCGEGSQQDMISFLRVAMMCTSFNPVDRPSMRKVVLLLMQAAPTPRVDKQSLIRKASSDSSLVKSDSEDEQYWNIFV</sequence>
<evidence type="ECO:0000256" key="9">
    <source>
        <dbReference type="ARBA" id="ARBA00022692"/>
    </source>
</evidence>
<dbReference type="PROSITE" id="PS00108">
    <property type="entry name" value="PROTEIN_KINASE_ST"/>
    <property type="match status" value="1"/>
</dbReference>
<evidence type="ECO:0000256" key="19">
    <source>
        <dbReference type="ARBA" id="ARBA00048679"/>
    </source>
</evidence>
<evidence type="ECO:0000256" key="2">
    <source>
        <dbReference type="ARBA" id="ARBA00008684"/>
    </source>
</evidence>
<evidence type="ECO:0000256" key="14">
    <source>
        <dbReference type="ARBA" id="ARBA00022840"/>
    </source>
</evidence>
<evidence type="ECO:0000256" key="8">
    <source>
        <dbReference type="ARBA" id="ARBA00022679"/>
    </source>
</evidence>
<dbReference type="InterPro" id="IPR032675">
    <property type="entry name" value="LRR_dom_sf"/>
</dbReference>
<keyword evidence="16 21" id="KW-0472">Membrane</keyword>
<feature type="binding site" evidence="20">
    <location>
        <position position="811"/>
    </location>
    <ligand>
        <name>ATP</name>
        <dbReference type="ChEBI" id="CHEBI:30616"/>
    </ligand>
</feature>